<proteinExistence type="predicted"/>
<comment type="caution">
    <text evidence="1">The sequence shown here is derived from an EMBL/GenBank/DDBJ whole genome shotgun (WGS) entry which is preliminary data.</text>
</comment>
<evidence type="ECO:0000313" key="1">
    <source>
        <dbReference type="EMBL" id="GIY17927.1"/>
    </source>
</evidence>
<organism evidence="1 2">
    <name type="scientific">Caerostris darwini</name>
    <dbReference type="NCBI Taxonomy" id="1538125"/>
    <lineage>
        <taxon>Eukaryota</taxon>
        <taxon>Metazoa</taxon>
        <taxon>Ecdysozoa</taxon>
        <taxon>Arthropoda</taxon>
        <taxon>Chelicerata</taxon>
        <taxon>Arachnida</taxon>
        <taxon>Araneae</taxon>
        <taxon>Araneomorphae</taxon>
        <taxon>Entelegynae</taxon>
        <taxon>Araneoidea</taxon>
        <taxon>Araneidae</taxon>
        <taxon>Caerostris</taxon>
    </lineage>
</organism>
<evidence type="ECO:0000313" key="2">
    <source>
        <dbReference type="Proteomes" id="UP001054837"/>
    </source>
</evidence>
<reference evidence="1 2" key="1">
    <citation type="submission" date="2021-06" db="EMBL/GenBank/DDBJ databases">
        <title>Caerostris darwini draft genome.</title>
        <authorList>
            <person name="Kono N."/>
            <person name="Arakawa K."/>
        </authorList>
    </citation>
    <scope>NUCLEOTIDE SEQUENCE [LARGE SCALE GENOMIC DNA]</scope>
</reference>
<keyword evidence="2" id="KW-1185">Reference proteome</keyword>
<dbReference type="EMBL" id="BPLQ01005852">
    <property type="protein sequence ID" value="GIY17927.1"/>
    <property type="molecule type" value="Genomic_DNA"/>
</dbReference>
<accession>A0AAV4RBV0</accession>
<protein>
    <submittedName>
        <fullName evidence="1">Uncharacterized protein</fullName>
    </submittedName>
</protein>
<gene>
    <name evidence="1" type="ORF">CDAR_27291</name>
</gene>
<name>A0AAV4RBV0_9ARAC</name>
<dbReference type="AlphaFoldDB" id="A0AAV4RBV0"/>
<dbReference type="Proteomes" id="UP001054837">
    <property type="component" value="Unassembled WGS sequence"/>
</dbReference>
<sequence length="85" mass="9473">MVPDAMMNALINLGSYLPGEQTLRRRIDCVDSRQDTRFDERPPEEVIGLADTCLICSPGGFIPSGCCIDSFQFMSALILPRSWSF</sequence>